<dbReference type="InterPro" id="IPR039420">
    <property type="entry name" value="WalR-like"/>
</dbReference>
<dbReference type="PATRIC" id="fig|86105.3.peg.1235"/>
<evidence type="ECO:0000259" key="8">
    <source>
        <dbReference type="PROSITE" id="PS50110"/>
    </source>
</evidence>
<gene>
    <name evidence="10" type="primary">ctrA_2</name>
    <name evidence="10" type="ORF">NF27_EY01640</name>
</gene>
<name>A0A0C1QLX1_9RICK</name>
<dbReference type="Proteomes" id="UP000031258">
    <property type="component" value="Unassembled WGS sequence"/>
</dbReference>
<keyword evidence="4 7" id="KW-0238">DNA-binding</keyword>
<feature type="DNA-binding region" description="OmpR/PhoB-type" evidence="7">
    <location>
        <begin position="124"/>
        <end position="223"/>
    </location>
</feature>
<dbReference type="Gene3D" id="3.40.50.2300">
    <property type="match status" value="1"/>
</dbReference>
<proteinExistence type="predicted"/>
<evidence type="ECO:0000313" key="11">
    <source>
        <dbReference type="Proteomes" id="UP000031258"/>
    </source>
</evidence>
<evidence type="ECO:0000256" key="5">
    <source>
        <dbReference type="ARBA" id="ARBA00023163"/>
    </source>
</evidence>
<dbReference type="Pfam" id="PF00072">
    <property type="entry name" value="Response_reg"/>
    <property type="match status" value="1"/>
</dbReference>
<keyword evidence="5" id="KW-0804">Transcription</keyword>
<dbReference type="OrthoDB" id="9802426at2"/>
<reference evidence="10 11" key="1">
    <citation type="submission" date="2014-11" db="EMBL/GenBank/DDBJ databases">
        <title>A Rickettsiales Symbiont of Amoebae With Ancient Features.</title>
        <authorList>
            <person name="Schulz F."/>
            <person name="Martijn J."/>
            <person name="Wascher F."/>
            <person name="Kostanjsek R."/>
            <person name="Ettema T.J."/>
            <person name="Horn M."/>
        </authorList>
    </citation>
    <scope>NUCLEOTIDE SEQUENCE [LARGE SCALE GENOMIC DNA]</scope>
    <source>
        <strain evidence="10 11">UWC36</strain>
    </source>
</reference>
<dbReference type="AlphaFoldDB" id="A0A0C1QLX1"/>
<dbReference type="PANTHER" id="PTHR48111">
    <property type="entry name" value="REGULATOR OF RPOS"/>
    <property type="match status" value="1"/>
</dbReference>
<protein>
    <submittedName>
        <fullName evidence="10">Cell cycle response regulator CtrA</fullName>
    </submittedName>
</protein>
<dbReference type="PROSITE" id="PS51755">
    <property type="entry name" value="OMPR_PHOB"/>
    <property type="match status" value="1"/>
</dbReference>
<evidence type="ECO:0000256" key="1">
    <source>
        <dbReference type="ARBA" id="ARBA00022553"/>
    </source>
</evidence>
<dbReference type="InterPro" id="IPR011006">
    <property type="entry name" value="CheY-like_superfamily"/>
</dbReference>
<dbReference type="SUPFAM" id="SSF52172">
    <property type="entry name" value="CheY-like"/>
    <property type="match status" value="1"/>
</dbReference>
<evidence type="ECO:0000313" key="10">
    <source>
        <dbReference type="EMBL" id="KIE05068.1"/>
    </source>
</evidence>
<evidence type="ECO:0000256" key="3">
    <source>
        <dbReference type="ARBA" id="ARBA00023015"/>
    </source>
</evidence>
<evidence type="ECO:0000256" key="7">
    <source>
        <dbReference type="PROSITE-ProRule" id="PRU01091"/>
    </source>
</evidence>
<feature type="domain" description="OmpR/PhoB-type" evidence="9">
    <location>
        <begin position="124"/>
        <end position="223"/>
    </location>
</feature>
<dbReference type="Pfam" id="PF00486">
    <property type="entry name" value="Trans_reg_C"/>
    <property type="match status" value="1"/>
</dbReference>
<keyword evidence="1 6" id="KW-0597">Phosphoprotein</keyword>
<dbReference type="InterPro" id="IPR001789">
    <property type="entry name" value="Sig_transdc_resp-reg_receiver"/>
</dbReference>
<dbReference type="PROSITE" id="PS50110">
    <property type="entry name" value="RESPONSE_REGULATORY"/>
    <property type="match status" value="1"/>
</dbReference>
<dbReference type="GO" id="GO:0005829">
    <property type="term" value="C:cytosol"/>
    <property type="evidence" value="ECO:0007669"/>
    <property type="project" value="TreeGrafter"/>
</dbReference>
<dbReference type="FunFam" id="1.10.10.10:FF:000052">
    <property type="entry name" value="Cell cycle response regulator"/>
    <property type="match status" value="1"/>
</dbReference>
<dbReference type="GO" id="GO:0000156">
    <property type="term" value="F:phosphorelay response regulator activity"/>
    <property type="evidence" value="ECO:0007669"/>
    <property type="project" value="TreeGrafter"/>
</dbReference>
<evidence type="ECO:0000256" key="2">
    <source>
        <dbReference type="ARBA" id="ARBA00023012"/>
    </source>
</evidence>
<feature type="domain" description="Response regulatory" evidence="8">
    <location>
        <begin position="2"/>
        <end position="116"/>
    </location>
</feature>
<evidence type="ECO:0000256" key="4">
    <source>
        <dbReference type="ARBA" id="ARBA00023125"/>
    </source>
</evidence>
<dbReference type="Gene3D" id="1.10.10.10">
    <property type="entry name" value="Winged helix-like DNA-binding domain superfamily/Winged helix DNA-binding domain"/>
    <property type="match status" value="1"/>
</dbReference>
<keyword evidence="11" id="KW-1185">Reference proteome</keyword>
<dbReference type="InterPro" id="IPR036388">
    <property type="entry name" value="WH-like_DNA-bd_sf"/>
</dbReference>
<keyword evidence="3" id="KW-0805">Transcription regulation</keyword>
<sequence length="243" mass="27235">MRVLLIEDDHDTAKIIELALAAEGIVCDITDLGDDGKDASKYNEYDLVILDLMLPDMSGYDVLKSIRDYNLNVPVLILSGLGDSEEKVKGLVCGADDYLTKPFDKRELIARLKAIIRRSKGHAKSVIKIDNLVINLNTHTTMIDNKPVHLTSKEQSVLELMALKKGAVISKENFLSHLYNGMDEPELKIIDVFVCKMRKKLYDISGGINYIETIWGRGYALKDPDEIPESQRIIGDGRLFNVV</sequence>
<evidence type="ECO:0000259" key="9">
    <source>
        <dbReference type="PROSITE" id="PS51755"/>
    </source>
</evidence>
<dbReference type="GO" id="GO:0000976">
    <property type="term" value="F:transcription cis-regulatory region binding"/>
    <property type="evidence" value="ECO:0007669"/>
    <property type="project" value="TreeGrafter"/>
</dbReference>
<accession>A0A0C1QLX1</accession>
<dbReference type="CDD" id="cd00383">
    <property type="entry name" value="trans_reg_C"/>
    <property type="match status" value="1"/>
</dbReference>
<dbReference type="PANTHER" id="PTHR48111:SF22">
    <property type="entry name" value="REGULATOR OF RPOS"/>
    <property type="match status" value="1"/>
</dbReference>
<evidence type="ECO:0000256" key="6">
    <source>
        <dbReference type="PROSITE-ProRule" id="PRU00169"/>
    </source>
</evidence>
<keyword evidence="2" id="KW-0902">Two-component regulatory system</keyword>
<dbReference type="GO" id="GO:0032993">
    <property type="term" value="C:protein-DNA complex"/>
    <property type="evidence" value="ECO:0007669"/>
    <property type="project" value="TreeGrafter"/>
</dbReference>
<feature type="modified residue" description="4-aspartylphosphate" evidence="6">
    <location>
        <position position="51"/>
    </location>
</feature>
<comment type="caution">
    <text evidence="10">The sequence shown here is derived from an EMBL/GenBank/DDBJ whole genome shotgun (WGS) entry which is preliminary data.</text>
</comment>
<dbReference type="Gene3D" id="6.10.250.690">
    <property type="match status" value="1"/>
</dbReference>
<dbReference type="SMART" id="SM00862">
    <property type="entry name" value="Trans_reg_C"/>
    <property type="match status" value="1"/>
</dbReference>
<dbReference type="InterPro" id="IPR001867">
    <property type="entry name" value="OmpR/PhoB-type_DNA-bd"/>
</dbReference>
<dbReference type="RefSeq" id="WP_039457179.1">
    <property type="nucleotide sequence ID" value="NZ_JSWE01000124.1"/>
</dbReference>
<organism evidence="10 11">
    <name type="scientific">Candidatus Jidaibacter acanthamoebae</name>
    <dbReference type="NCBI Taxonomy" id="86105"/>
    <lineage>
        <taxon>Bacteria</taxon>
        <taxon>Pseudomonadati</taxon>
        <taxon>Pseudomonadota</taxon>
        <taxon>Alphaproteobacteria</taxon>
        <taxon>Rickettsiales</taxon>
        <taxon>Candidatus Midichloriaceae</taxon>
        <taxon>Candidatus Jidaibacter</taxon>
    </lineage>
</organism>
<dbReference type="STRING" id="86105.NF27_EY01640"/>
<dbReference type="EMBL" id="JSWE01000124">
    <property type="protein sequence ID" value="KIE05068.1"/>
    <property type="molecule type" value="Genomic_DNA"/>
</dbReference>
<dbReference type="SMART" id="SM00448">
    <property type="entry name" value="REC"/>
    <property type="match status" value="1"/>
</dbReference>
<dbReference type="GO" id="GO:0006355">
    <property type="term" value="P:regulation of DNA-templated transcription"/>
    <property type="evidence" value="ECO:0007669"/>
    <property type="project" value="InterPro"/>
</dbReference>